<name>A0ABQ0BV67_9FIRM</name>
<reference evidence="1 2" key="1">
    <citation type="submission" date="2024-04" db="EMBL/GenBank/DDBJ databases">
        <title>Defined microbial consortia suppress multidrug-resistant proinflammatory Enterobacteriaceae via ecological control.</title>
        <authorList>
            <person name="Furuichi M."/>
            <person name="Kawaguchi T."/>
            <person name="Pust M."/>
            <person name="Yasuma K."/>
            <person name="Plichta D."/>
            <person name="Hasegawa N."/>
            <person name="Ohya T."/>
            <person name="Bhattarai S."/>
            <person name="Sasajima S."/>
            <person name="Aoto Y."/>
            <person name="Tuganbaev T."/>
            <person name="Yaginuma M."/>
            <person name="Ueda M."/>
            <person name="Okahashi N."/>
            <person name="Amafuji K."/>
            <person name="Kiridooshi Y."/>
            <person name="Sugita K."/>
            <person name="Strazar M."/>
            <person name="Skelly A."/>
            <person name="Suda W."/>
            <person name="Hattori M."/>
            <person name="Nakamoto N."/>
            <person name="Caballero S."/>
            <person name="Norman J."/>
            <person name="Olle B."/>
            <person name="Tanoue T."/>
            <person name="Arita M."/>
            <person name="Bucci V."/>
            <person name="Atarashi K."/>
            <person name="Xavier R."/>
            <person name="Honda K."/>
        </authorList>
    </citation>
    <scope>NUCLEOTIDE SEQUENCE [LARGE SCALE GENOMIC DNA]</scope>
    <source>
        <strain evidence="2">k34-0107-D12</strain>
    </source>
</reference>
<evidence type="ECO:0008006" key="3">
    <source>
        <dbReference type="Google" id="ProtNLM"/>
    </source>
</evidence>
<gene>
    <name evidence="1" type="ORF">K340107D12_32400</name>
</gene>
<keyword evidence="2" id="KW-1185">Reference proteome</keyword>
<comment type="caution">
    <text evidence="1">The sequence shown here is derived from an EMBL/GenBank/DDBJ whole genome shotgun (WGS) entry which is preliminary data.</text>
</comment>
<dbReference type="Proteomes" id="UP001600941">
    <property type="component" value="Unassembled WGS sequence"/>
</dbReference>
<proteinExistence type="predicted"/>
<organism evidence="1 2">
    <name type="scientific">Blautia parvula</name>
    <dbReference type="NCBI Taxonomy" id="2877527"/>
    <lineage>
        <taxon>Bacteria</taxon>
        <taxon>Bacillati</taxon>
        <taxon>Bacillota</taxon>
        <taxon>Clostridia</taxon>
        <taxon>Lachnospirales</taxon>
        <taxon>Lachnospiraceae</taxon>
        <taxon>Blautia</taxon>
    </lineage>
</organism>
<accession>A0ABQ0BV67</accession>
<dbReference type="RefSeq" id="WP_390424263.1">
    <property type="nucleotide sequence ID" value="NZ_BAABZQ010000001.1"/>
</dbReference>
<protein>
    <recommendedName>
        <fullName evidence="3">Phage protein</fullName>
    </recommendedName>
</protein>
<dbReference type="EMBL" id="BAABZQ010000001">
    <property type="protein sequence ID" value="GAA6500424.1"/>
    <property type="molecule type" value="Genomic_DNA"/>
</dbReference>
<evidence type="ECO:0000313" key="1">
    <source>
        <dbReference type="EMBL" id="GAA6500424.1"/>
    </source>
</evidence>
<sequence length="78" mass="8995">MTDFTQLPFNIKVEKARNEMRYAVNSICTKYDLPGSVIDLVVESVLAEENQQRISLICEQITSIEEEQGEKNTEQKEE</sequence>
<evidence type="ECO:0000313" key="2">
    <source>
        <dbReference type="Proteomes" id="UP001600941"/>
    </source>
</evidence>